<accession>A0A4R2QB01</accession>
<proteinExistence type="predicted"/>
<dbReference type="GO" id="GO:0102039">
    <property type="term" value="F:NADH-dependent peroxiredoxin activity"/>
    <property type="evidence" value="ECO:0007669"/>
    <property type="project" value="UniProtKB-EC"/>
</dbReference>
<dbReference type="PROSITE" id="PS51352">
    <property type="entry name" value="THIOREDOXIN_2"/>
    <property type="match status" value="1"/>
</dbReference>
<evidence type="ECO:0000256" key="4">
    <source>
        <dbReference type="ARBA" id="ARBA00022559"/>
    </source>
</evidence>
<evidence type="ECO:0000256" key="9">
    <source>
        <dbReference type="ARBA" id="ARBA00047572"/>
    </source>
</evidence>
<name>A0A4R2QB01_9RHOB</name>
<keyword evidence="12" id="KW-1185">Reference proteome</keyword>
<evidence type="ECO:0000256" key="2">
    <source>
        <dbReference type="ARBA" id="ARBA00013021"/>
    </source>
</evidence>
<comment type="catalytic activity">
    <reaction evidence="9">
        <text>a hydroperoxide + NADH + H(+) = an alcohol + NAD(+) + H2O</text>
        <dbReference type="Rhea" id="RHEA:62628"/>
        <dbReference type="ChEBI" id="CHEBI:15377"/>
        <dbReference type="ChEBI" id="CHEBI:15378"/>
        <dbReference type="ChEBI" id="CHEBI:30879"/>
        <dbReference type="ChEBI" id="CHEBI:35924"/>
        <dbReference type="ChEBI" id="CHEBI:57540"/>
        <dbReference type="ChEBI" id="CHEBI:57945"/>
        <dbReference type="EC" id="1.11.1.26"/>
    </reaction>
</comment>
<organism evidence="11 12">
    <name type="scientific">Rhodovulum marinum</name>
    <dbReference type="NCBI Taxonomy" id="320662"/>
    <lineage>
        <taxon>Bacteria</taxon>
        <taxon>Pseudomonadati</taxon>
        <taxon>Pseudomonadota</taxon>
        <taxon>Alphaproteobacteria</taxon>
        <taxon>Rhodobacterales</taxon>
        <taxon>Paracoccaceae</taxon>
        <taxon>Rhodovulum</taxon>
    </lineage>
</organism>
<comment type="subunit">
    <text evidence="1">Homodimer; disulfide-linked, upon oxidation. 5 homodimers assemble to form a ring-like decamer.</text>
</comment>
<dbReference type="RefSeq" id="WP_165915473.1">
    <property type="nucleotide sequence ID" value="NZ_SLXP01000001.1"/>
</dbReference>
<sequence length="260" mass="28344">MTSFDFFHLHGPGRPNVRLPRDYLRRSGWVPRIGDIFPDFAAPTTQGPLDFHAWAEGSWTVLFGQPGAFTPVCTTELAGFARAEADFTALGAKLIGLVPDEMDDVTGWIADISQVLGDEVRFPMIADADGTLARSFAMLCPGDSGATPIRKTVLIDPALRIRMILDYPARVGRSTVEMLRLLDAFRAQDSLDVATPCDWTPGGDYLVPSGMDRDEATALFGDDWIELRPYLRVVNATVLDPARRPPCALRPPAPGDGDGD</sequence>
<dbReference type="InterPro" id="IPR036249">
    <property type="entry name" value="Thioredoxin-like_sf"/>
</dbReference>
<evidence type="ECO:0000256" key="3">
    <source>
        <dbReference type="ARBA" id="ARBA00017462"/>
    </source>
</evidence>
<dbReference type="GO" id="GO:0006979">
    <property type="term" value="P:response to oxidative stress"/>
    <property type="evidence" value="ECO:0007669"/>
    <property type="project" value="TreeGrafter"/>
</dbReference>
<protein>
    <recommendedName>
        <fullName evidence="3">Alkyl hydroperoxide reductase C</fullName>
        <ecNumber evidence="2">1.11.1.26</ecNumber>
    </recommendedName>
    <alternativeName>
        <fullName evidence="8">Peroxiredoxin</fullName>
    </alternativeName>
</protein>
<reference evidence="11 12" key="1">
    <citation type="submission" date="2019-03" db="EMBL/GenBank/DDBJ databases">
        <title>Genomic Encyclopedia of Type Strains, Phase IV (KMG-IV): sequencing the most valuable type-strain genomes for metagenomic binning, comparative biology and taxonomic classification.</title>
        <authorList>
            <person name="Goeker M."/>
        </authorList>
    </citation>
    <scope>NUCLEOTIDE SEQUENCE [LARGE SCALE GENOMIC DNA]</scope>
    <source>
        <strain evidence="11 12">DSM 18063</strain>
    </source>
</reference>
<evidence type="ECO:0000256" key="1">
    <source>
        <dbReference type="ARBA" id="ARBA00011654"/>
    </source>
</evidence>
<evidence type="ECO:0000256" key="8">
    <source>
        <dbReference type="ARBA" id="ARBA00032077"/>
    </source>
</evidence>
<dbReference type="EMBL" id="SLXP01000001">
    <property type="protein sequence ID" value="TCP44081.1"/>
    <property type="molecule type" value="Genomic_DNA"/>
</dbReference>
<dbReference type="InterPro" id="IPR013766">
    <property type="entry name" value="Thioredoxin_domain"/>
</dbReference>
<dbReference type="InterPro" id="IPR050217">
    <property type="entry name" value="Peroxiredoxin"/>
</dbReference>
<dbReference type="Proteomes" id="UP000294835">
    <property type="component" value="Unassembled WGS sequence"/>
</dbReference>
<dbReference type="GO" id="GO:0005829">
    <property type="term" value="C:cytosol"/>
    <property type="evidence" value="ECO:0007669"/>
    <property type="project" value="TreeGrafter"/>
</dbReference>
<dbReference type="PANTHER" id="PTHR10681:SF121">
    <property type="entry name" value="ALKYL HYDROPEROXIDE REDUCTASE C"/>
    <property type="match status" value="1"/>
</dbReference>
<dbReference type="Pfam" id="PF00578">
    <property type="entry name" value="AhpC-TSA"/>
    <property type="match status" value="1"/>
</dbReference>
<evidence type="ECO:0000259" key="10">
    <source>
        <dbReference type="PROSITE" id="PS51352"/>
    </source>
</evidence>
<dbReference type="GO" id="GO:0008379">
    <property type="term" value="F:thioredoxin peroxidase activity"/>
    <property type="evidence" value="ECO:0007669"/>
    <property type="project" value="TreeGrafter"/>
</dbReference>
<dbReference type="SUPFAM" id="SSF52833">
    <property type="entry name" value="Thioredoxin-like"/>
    <property type="match status" value="1"/>
</dbReference>
<keyword evidence="5" id="KW-0049">Antioxidant</keyword>
<dbReference type="GO" id="GO:0045454">
    <property type="term" value="P:cell redox homeostasis"/>
    <property type="evidence" value="ECO:0007669"/>
    <property type="project" value="TreeGrafter"/>
</dbReference>
<gene>
    <name evidence="11" type="ORF">EV662_101168</name>
</gene>
<keyword evidence="6" id="KW-0560">Oxidoreductase</keyword>
<dbReference type="InterPro" id="IPR000866">
    <property type="entry name" value="AhpC/TSA"/>
</dbReference>
<evidence type="ECO:0000313" key="12">
    <source>
        <dbReference type="Proteomes" id="UP000294835"/>
    </source>
</evidence>
<evidence type="ECO:0000256" key="5">
    <source>
        <dbReference type="ARBA" id="ARBA00022862"/>
    </source>
</evidence>
<keyword evidence="4" id="KW-0575">Peroxidase</keyword>
<dbReference type="Gene3D" id="3.40.30.10">
    <property type="entry name" value="Glutaredoxin"/>
    <property type="match status" value="1"/>
</dbReference>
<evidence type="ECO:0000313" key="11">
    <source>
        <dbReference type="EMBL" id="TCP44081.1"/>
    </source>
</evidence>
<dbReference type="GO" id="GO:0033554">
    <property type="term" value="P:cellular response to stress"/>
    <property type="evidence" value="ECO:0007669"/>
    <property type="project" value="TreeGrafter"/>
</dbReference>
<keyword evidence="7" id="KW-0676">Redox-active center</keyword>
<dbReference type="Gene3D" id="3.30.1020.10">
    <property type="entry name" value="Antioxidant, Horf6, Chain A, domain2"/>
    <property type="match status" value="1"/>
</dbReference>
<feature type="domain" description="Thioredoxin" evidence="10">
    <location>
        <begin position="31"/>
        <end position="187"/>
    </location>
</feature>
<dbReference type="GO" id="GO:0042744">
    <property type="term" value="P:hydrogen peroxide catabolic process"/>
    <property type="evidence" value="ECO:0007669"/>
    <property type="project" value="TreeGrafter"/>
</dbReference>
<dbReference type="AlphaFoldDB" id="A0A4R2QB01"/>
<evidence type="ECO:0000256" key="6">
    <source>
        <dbReference type="ARBA" id="ARBA00023002"/>
    </source>
</evidence>
<dbReference type="PANTHER" id="PTHR10681">
    <property type="entry name" value="THIOREDOXIN PEROXIDASE"/>
    <property type="match status" value="1"/>
</dbReference>
<dbReference type="EC" id="1.11.1.26" evidence="2"/>
<evidence type="ECO:0000256" key="7">
    <source>
        <dbReference type="ARBA" id="ARBA00023284"/>
    </source>
</evidence>
<comment type="caution">
    <text evidence="11">The sequence shown here is derived from an EMBL/GenBank/DDBJ whole genome shotgun (WGS) entry which is preliminary data.</text>
</comment>